<reference evidence="3" key="1">
    <citation type="journal article" date="2019" name="bioRxiv">
        <title>The Genome of the Zebra Mussel, Dreissena polymorpha: A Resource for Invasive Species Research.</title>
        <authorList>
            <person name="McCartney M.A."/>
            <person name="Auch B."/>
            <person name="Kono T."/>
            <person name="Mallez S."/>
            <person name="Zhang Y."/>
            <person name="Obille A."/>
            <person name="Becker A."/>
            <person name="Abrahante J.E."/>
            <person name="Garbe J."/>
            <person name="Badalamenti J.P."/>
            <person name="Herman A."/>
            <person name="Mangelson H."/>
            <person name="Liachko I."/>
            <person name="Sullivan S."/>
            <person name="Sone E.D."/>
            <person name="Koren S."/>
            <person name="Silverstein K.A.T."/>
            <person name="Beckman K.B."/>
            <person name="Gohl D.M."/>
        </authorList>
    </citation>
    <scope>NUCLEOTIDE SEQUENCE</scope>
    <source>
        <strain evidence="3">Duluth1</strain>
        <tissue evidence="3">Whole animal</tissue>
    </source>
</reference>
<dbReference type="InterPro" id="IPR008160">
    <property type="entry name" value="Collagen"/>
</dbReference>
<accession>A0A9D4J752</accession>
<proteinExistence type="predicted"/>
<feature type="compositionally biased region" description="Polar residues" evidence="1">
    <location>
        <begin position="12"/>
        <end position="26"/>
    </location>
</feature>
<dbReference type="PANTHER" id="PTHR24637">
    <property type="entry name" value="COLLAGEN"/>
    <property type="match status" value="1"/>
</dbReference>
<reference evidence="3" key="2">
    <citation type="submission" date="2020-11" db="EMBL/GenBank/DDBJ databases">
        <authorList>
            <person name="McCartney M.A."/>
            <person name="Auch B."/>
            <person name="Kono T."/>
            <person name="Mallez S."/>
            <person name="Becker A."/>
            <person name="Gohl D.M."/>
            <person name="Silverstein K.A.T."/>
            <person name="Koren S."/>
            <person name="Bechman K.B."/>
            <person name="Herman A."/>
            <person name="Abrahante J.E."/>
            <person name="Garbe J."/>
        </authorList>
    </citation>
    <scope>NUCLEOTIDE SEQUENCE</scope>
    <source>
        <strain evidence="3">Duluth1</strain>
        <tissue evidence="3">Whole animal</tissue>
    </source>
</reference>
<keyword evidence="2" id="KW-1133">Transmembrane helix</keyword>
<feature type="compositionally biased region" description="Basic residues" evidence="1">
    <location>
        <begin position="226"/>
        <end position="238"/>
    </location>
</feature>
<keyword evidence="4" id="KW-1185">Reference proteome</keyword>
<sequence length="287" mass="30502">MQNQFKPAGTTPDRSGNSTRNIIASSPPTDTVQLPAVTFFGTTFHVQNFHLIGMAATVSKRCVYILVTFQAAITICFTTVSILQLTWTNKLQEQYEESQRILVQVKSQYAKNMLENALNTVMTLSSRPEVIVAETEEHAHAHKRVASGSLQQMLFDMMVAQEKILLSSCLNNSKLCIPGPKGNPGMKGDTGSPGVNGIQGPAGPPGDKGDPGLPGFIGIKGDTGIKGRHGIKRRRGSLWRKWDGRASGNKGDPGIKGQKGDMGLQGTPGPVGPPGAKGEKGDQGSPG</sequence>
<organism evidence="3 4">
    <name type="scientific">Dreissena polymorpha</name>
    <name type="common">Zebra mussel</name>
    <name type="synonym">Mytilus polymorpha</name>
    <dbReference type="NCBI Taxonomy" id="45954"/>
    <lineage>
        <taxon>Eukaryota</taxon>
        <taxon>Metazoa</taxon>
        <taxon>Spiralia</taxon>
        <taxon>Lophotrochozoa</taxon>
        <taxon>Mollusca</taxon>
        <taxon>Bivalvia</taxon>
        <taxon>Autobranchia</taxon>
        <taxon>Heteroconchia</taxon>
        <taxon>Euheterodonta</taxon>
        <taxon>Imparidentia</taxon>
        <taxon>Neoheterodontei</taxon>
        <taxon>Myida</taxon>
        <taxon>Dreissenoidea</taxon>
        <taxon>Dreissenidae</taxon>
        <taxon>Dreissena</taxon>
    </lineage>
</organism>
<feature type="region of interest" description="Disordered" evidence="1">
    <location>
        <begin position="1"/>
        <end position="26"/>
    </location>
</feature>
<dbReference type="Proteomes" id="UP000828390">
    <property type="component" value="Unassembled WGS sequence"/>
</dbReference>
<evidence type="ECO:0000256" key="1">
    <source>
        <dbReference type="SAM" id="MobiDB-lite"/>
    </source>
</evidence>
<evidence type="ECO:0000313" key="4">
    <source>
        <dbReference type="Proteomes" id="UP000828390"/>
    </source>
</evidence>
<dbReference type="AlphaFoldDB" id="A0A9D4J752"/>
<evidence type="ECO:0000313" key="3">
    <source>
        <dbReference type="EMBL" id="KAH3798559.1"/>
    </source>
</evidence>
<dbReference type="EMBL" id="JAIWYP010000007">
    <property type="protein sequence ID" value="KAH3798559.1"/>
    <property type="molecule type" value="Genomic_DNA"/>
</dbReference>
<keyword evidence="2" id="KW-0472">Membrane</keyword>
<keyword evidence="2" id="KW-0812">Transmembrane</keyword>
<gene>
    <name evidence="3" type="ORF">DPMN_152159</name>
</gene>
<dbReference type="Pfam" id="PF01391">
    <property type="entry name" value="Collagen"/>
    <property type="match status" value="1"/>
</dbReference>
<comment type="caution">
    <text evidence="3">The sequence shown here is derived from an EMBL/GenBank/DDBJ whole genome shotgun (WGS) entry which is preliminary data.</text>
</comment>
<dbReference type="PANTHER" id="PTHR24637:SF421">
    <property type="entry name" value="CUTICLE COLLAGEN DPY-2"/>
    <property type="match status" value="1"/>
</dbReference>
<evidence type="ECO:0000256" key="2">
    <source>
        <dbReference type="SAM" id="Phobius"/>
    </source>
</evidence>
<protein>
    <submittedName>
        <fullName evidence="3">Uncharacterized protein</fullName>
    </submittedName>
</protein>
<feature type="transmembrane region" description="Helical" evidence="2">
    <location>
        <begin position="63"/>
        <end position="87"/>
    </location>
</feature>
<feature type="region of interest" description="Disordered" evidence="1">
    <location>
        <begin position="181"/>
        <end position="287"/>
    </location>
</feature>
<feature type="compositionally biased region" description="Basic and acidic residues" evidence="1">
    <location>
        <begin position="277"/>
        <end position="287"/>
    </location>
</feature>
<name>A0A9D4J752_DREPO</name>